<evidence type="ECO:0000256" key="6">
    <source>
        <dbReference type="SAM" id="MobiDB-lite"/>
    </source>
</evidence>
<comment type="subcellular location">
    <subcellularLocation>
        <location evidence="1">Membrane</location>
        <topology evidence="1">Single-pass membrane protein</topology>
    </subcellularLocation>
</comment>
<feature type="region of interest" description="Disordered" evidence="6">
    <location>
        <begin position="165"/>
        <end position="184"/>
    </location>
</feature>
<keyword evidence="4 7" id="KW-1133">Transmembrane helix</keyword>
<evidence type="ECO:0000256" key="4">
    <source>
        <dbReference type="ARBA" id="ARBA00022989"/>
    </source>
</evidence>
<evidence type="ECO:0000256" key="7">
    <source>
        <dbReference type="SAM" id="Phobius"/>
    </source>
</evidence>
<protein>
    <submittedName>
        <fullName evidence="8">TrbI/VirB10 family protein</fullName>
    </submittedName>
</protein>
<dbReference type="AlphaFoldDB" id="A0AA42X0N4"/>
<dbReference type="EMBL" id="JAOCKX010000041">
    <property type="protein sequence ID" value="MDH2133762.1"/>
    <property type="molecule type" value="Genomic_DNA"/>
</dbReference>
<keyword evidence="5 7" id="KW-0472">Membrane</keyword>
<keyword evidence="3 7" id="KW-0812">Transmembrane</keyword>
<dbReference type="InterPro" id="IPR042217">
    <property type="entry name" value="T4SS_VirB10/TrbI"/>
</dbReference>
<dbReference type="CDD" id="cd16429">
    <property type="entry name" value="VirB10"/>
    <property type="match status" value="1"/>
</dbReference>
<dbReference type="InterPro" id="IPR005498">
    <property type="entry name" value="T4SS_VirB10/TraB/TrbI"/>
</dbReference>
<evidence type="ECO:0000256" key="2">
    <source>
        <dbReference type="ARBA" id="ARBA00010265"/>
    </source>
</evidence>
<organism evidence="8 9">
    <name type="scientific">Sphingobium yanoikuyae</name>
    <name type="common">Sphingomonas yanoikuyae</name>
    <dbReference type="NCBI Taxonomy" id="13690"/>
    <lineage>
        <taxon>Bacteria</taxon>
        <taxon>Pseudomonadati</taxon>
        <taxon>Pseudomonadota</taxon>
        <taxon>Alphaproteobacteria</taxon>
        <taxon>Sphingomonadales</taxon>
        <taxon>Sphingomonadaceae</taxon>
        <taxon>Sphingobium</taxon>
    </lineage>
</organism>
<accession>A0AA42X0N4</accession>
<dbReference type="GO" id="GO:0016020">
    <property type="term" value="C:membrane"/>
    <property type="evidence" value="ECO:0007669"/>
    <property type="project" value="UniProtKB-SubCell"/>
</dbReference>
<evidence type="ECO:0000256" key="1">
    <source>
        <dbReference type="ARBA" id="ARBA00004167"/>
    </source>
</evidence>
<dbReference type="Pfam" id="PF03743">
    <property type="entry name" value="TrbI"/>
    <property type="match status" value="1"/>
</dbReference>
<evidence type="ECO:0000313" key="9">
    <source>
        <dbReference type="Proteomes" id="UP001162318"/>
    </source>
</evidence>
<evidence type="ECO:0000256" key="3">
    <source>
        <dbReference type="ARBA" id="ARBA00022692"/>
    </source>
</evidence>
<gene>
    <name evidence="8" type="ORF">N5J77_21740</name>
</gene>
<dbReference type="Proteomes" id="UP001162318">
    <property type="component" value="Unassembled WGS sequence"/>
</dbReference>
<comment type="similarity">
    <text evidence="2">Belongs to the TrbI/VirB10 family.</text>
</comment>
<name>A0AA42X0N4_SPHYA</name>
<feature type="transmembrane region" description="Helical" evidence="7">
    <location>
        <begin position="33"/>
        <end position="53"/>
    </location>
</feature>
<dbReference type="Gene3D" id="2.40.128.260">
    <property type="entry name" value="Type IV secretion system, VirB10/TraB/TrbI"/>
    <property type="match status" value="1"/>
</dbReference>
<sequence>MGPETAAPPQKVAPEGLVLRASPRRVVRFRRGVIIGGAAFGSLAIAGVTWMALGSKTLHTVEAGSEKAVSDRGTPADVVADLPGDYSKVKVDTPVLGPPLPGDLGRPILEHQRGLERQGDGSAAGHIAPTAAEQAAEVERQRIASQAHQAREAGVMVQSSARGVTSSGANAGGTAVAGQSAATGEAGRLALDPEEDQNNQQRKIDFMAQQATGGTASTYRLESPASPYQLMAGSIIAASLVTGLNSDLPGMVVAQVTEPVFDTVTGRTLLIPQGSRLIGSYDSVVAFGQKRALLVWQRILLPDGSSIQIDNLPATDTAGYAGLADKVDLHSWQLLKGVALSTLLGVGTQLSLGSDESDLVRALRQSTQQSANQAGQQIVSKNFNIQPTITVRPGWPLRIVVHKDITLRPWTGTR</sequence>
<evidence type="ECO:0000256" key="5">
    <source>
        <dbReference type="ARBA" id="ARBA00023136"/>
    </source>
</evidence>
<comment type="caution">
    <text evidence="8">The sequence shown here is derived from an EMBL/GenBank/DDBJ whole genome shotgun (WGS) entry which is preliminary data.</text>
</comment>
<evidence type="ECO:0000313" key="8">
    <source>
        <dbReference type="EMBL" id="MDH2133762.1"/>
    </source>
</evidence>
<proteinExistence type="inferred from homology"/>
<reference evidence="8" key="1">
    <citation type="submission" date="2022-09" db="EMBL/GenBank/DDBJ databases">
        <title>Intensive care unit water sources are persistently colonized with multi-drug resistant bacteria and are the site of extensive horizontal gene transfer of antibiotic resistance genes.</title>
        <authorList>
            <person name="Diorio-Toth L."/>
        </authorList>
    </citation>
    <scope>NUCLEOTIDE SEQUENCE</scope>
    <source>
        <strain evidence="8">GD03659</strain>
    </source>
</reference>